<dbReference type="CDD" id="cd01310">
    <property type="entry name" value="TatD_DNAse"/>
    <property type="match status" value="1"/>
</dbReference>
<protein>
    <submittedName>
        <fullName evidence="1">TatD family hydrolase</fullName>
    </submittedName>
</protein>
<dbReference type="Gene3D" id="3.20.20.140">
    <property type="entry name" value="Metal-dependent hydrolases"/>
    <property type="match status" value="1"/>
</dbReference>
<dbReference type="Proteomes" id="UP001058650">
    <property type="component" value="Chromosome"/>
</dbReference>
<gene>
    <name evidence="1" type="ORF">NYR52_12265</name>
</gene>
<organism evidence="1 2">
    <name type="scientific">Laceyella sacchari</name>
    <name type="common">Thermoactinomyces thalpophilus</name>
    <dbReference type="NCBI Taxonomy" id="37482"/>
    <lineage>
        <taxon>Bacteria</taxon>
        <taxon>Bacillati</taxon>
        <taxon>Bacillota</taxon>
        <taxon>Bacilli</taxon>
        <taxon>Bacillales</taxon>
        <taxon>Thermoactinomycetaceae</taxon>
        <taxon>Laceyella</taxon>
    </lineage>
</organism>
<dbReference type="PANTHER" id="PTHR46124:SF2">
    <property type="entry name" value="D-AMINOACYL-TRNA DEACYLASE"/>
    <property type="match status" value="1"/>
</dbReference>
<keyword evidence="2" id="KW-1185">Reference proteome</keyword>
<keyword evidence="1" id="KW-0378">Hydrolase</keyword>
<dbReference type="InterPro" id="IPR001130">
    <property type="entry name" value="TatD-like"/>
</dbReference>
<accession>A0ABY5U4B2</accession>
<dbReference type="InterPro" id="IPR032466">
    <property type="entry name" value="Metal_Hydrolase"/>
</dbReference>
<dbReference type="RefSeq" id="WP_259435734.1">
    <property type="nucleotide sequence ID" value="NZ_CP103866.1"/>
</dbReference>
<dbReference type="PANTHER" id="PTHR46124">
    <property type="entry name" value="D-AMINOACYL-TRNA DEACYLASE"/>
    <property type="match status" value="1"/>
</dbReference>
<dbReference type="SUPFAM" id="SSF51556">
    <property type="entry name" value="Metallo-dependent hydrolases"/>
    <property type="match status" value="1"/>
</dbReference>
<proteinExistence type="predicted"/>
<sequence length="276" mass="32152">MWSRYREQLTETRQPKGAKPMLFDAHIHLEKYDDDEIATMCADPSLVGMIAVSMDHASSRRTLALKKRCPEKVYAACGFHPEQPMTEQEAFMAWIEEKQQEIDAIGEIGLPYYLRRERLAQGMDWNEDTYLSALDQWLRLAERLHKPVVLHGVREDVRTILSYLDCYSLPNVQFHWLKTDENTLCQLAERGIYVSFTPDLLYKEETRKIATAYPRHLILLETDGPWPHDGPWAGMRTHPRMLERVLDELAILRGEESEPLRRALIENARRFIGSKG</sequence>
<dbReference type="EMBL" id="CP103866">
    <property type="protein sequence ID" value="UWE02898.1"/>
    <property type="molecule type" value="Genomic_DNA"/>
</dbReference>
<dbReference type="PIRSF" id="PIRSF005902">
    <property type="entry name" value="DNase_TatD"/>
    <property type="match status" value="1"/>
</dbReference>
<reference evidence="1" key="1">
    <citation type="submission" date="2022-08" db="EMBL/GenBank/DDBJ databases">
        <title>The complete genome sequence of the thermophilic bacterium Laceyella sacchari FBKL4.010 reveals the basis for tetramethylpyrazine biosynthesis in Moutai-flavor Daqu.</title>
        <authorList>
            <person name="Li D."/>
            <person name="Huang W."/>
            <person name="Wang C."/>
            <person name="Qiu S."/>
        </authorList>
    </citation>
    <scope>NUCLEOTIDE SEQUENCE</scope>
    <source>
        <strain evidence="1">FBKL4.014</strain>
    </source>
</reference>
<dbReference type="Pfam" id="PF01026">
    <property type="entry name" value="TatD_DNase"/>
    <property type="match status" value="1"/>
</dbReference>
<evidence type="ECO:0000313" key="1">
    <source>
        <dbReference type="EMBL" id="UWE02898.1"/>
    </source>
</evidence>
<evidence type="ECO:0000313" key="2">
    <source>
        <dbReference type="Proteomes" id="UP001058650"/>
    </source>
</evidence>
<dbReference type="GO" id="GO:0016787">
    <property type="term" value="F:hydrolase activity"/>
    <property type="evidence" value="ECO:0007669"/>
    <property type="project" value="UniProtKB-KW"/>
</dbReference>
<name>A0ABY5U4B2_LACSH</name>